<dbReference type="GO" id="GO:0050566">
    <property type="term" value="F:asparaginyl-tRNA synthase (glutamine-hydrolyzing) activity"/>
    <property type="evidence" value="ECO:0007669"/>
    <property type="project" value="RHEA"/>
</dbReference>
<evidence type="ECO:0000256" key="5">
    <source>
        <dbReference type="ARBA" id="ARBA00022741"/>
    </source>
</evidence>
<dbReference type="PANTHER" id="PTHR11659:SF0">
    <property type="entry name" value="GLUTAMYL-TRNA(GLN) AMIDOTRANSFERASE SUBUNIT B, MITOCHONDRIAL"/>
    <property type="match status" value="1"/>
</dbReference>
<dbReference type="SUPFAM" id="SSF89095">
    <property type="entry name" value="GatB/YqeY motif"/>
    <property type="match status" value="1"/>
</dbReference>
<dbReference type="AlphaFoldDB" id="F8FAG2"/>
<dbReference type="Proteomes" id="UP000006620">
    <property type="component" value="Chromosome"/>
</dbReference>
<dbReference type="NCBIfam" id="NF004011">
    <property type="entry name" value="PRK05477.1-1"/>
    <property type="match status" value="1"/>
</dbReference>
<dbReference type="HAMAP" id="MF_00121">
    <property type="entry name" value="GatB"/>
    <property type="match status" value="1"/>
</dbReference>
<dbReference type="PROSITE" id="PS01234">
    <property type="entry name" value="GATB"/>
    <property type="match status" value="1"/>
</dbReference>
<dbReference type="InterPro" id="IPR017959">
    <property type="entry name" value="Asn/Gln-tRNA_amidoTrfase_suB/E"/>
</dbReference>
<evidence type="ECO:0000256" key="8">
    <source>
        <dbReference type="ARBA" id="ARBA00024799"/>
    </source>
</evidence>
<dbReference type="RefSeq" id="WP_013914779.1">
    <property type="nucleotide sequence ID" value="NC_015690.1"/>
</dbReference>
<keyword evidence="7 11" id="KW-0648">Protein biosynthesis</keyword>
<reference evidence="14" key="1">
    <citation type="submission" date="2011-06" db="EMBL/GenBank/DDBJ databases">
        <title>Complete genome sequence of Paenibacillus mucilaginosus KNP414.</title>
        <authorList>
            <person name="Wang J."/>
            <person name="Hu S."/>
            <person name="Hu X."/>
            <person name="Zhang B."/>
            <person name="Dong D."/>
            <person name="Zhang S."/>
            <person name="Zhao K."/>
            <person name="Wu D."/>
        </authorList>
    </citation>
    <scope>NUCLEOTIDE SEQUENCE [LARGE SCALE GENOMIC DNA]</scope>
    <source>
        <strain evidence="14">KNP414</strain>
    </source>
</reference>
<dbReference type="InterPro" id="IPR023168">
    <property type="entry name" value="GatB_Yqey_C_2"/>
</dbReference>
<dbReference type="EMBL" id="CP002869">
    <property type="protein sequence ID" value="AEI39615.1"/>
    <property type="molecule type" value="Genomic_DNA"/>
</dbReference>
<evidence type="ECO:0000256" key="9">
    <source>
        <dbReference type="ARBA" id="ARBA00047380"/>
    </source>
</evidence>
<keyword evidence="5 11" id="KW-0547">Nucleotide-binding</keyword>
<keyword evidence="4 11" id="KW-0436">Ligase</keyword>
<dbReference type="Gene3D" id="1.10.150.380">
    <property type="entry name" value="GatB domain, N-terminal subdomain"/>
    <property type="match status" value="1"/>
</dbReference>
<evidence type="ECO:0000313" key="13">
    <source>
        <dbReference type="EMBL" id="AEI39615.1"/>
    </source>
</evidence>
<dbReference type="InterPro" id="IPR017958">
    <property type="entry name" value="Gln-tRNA_amidoTrfase_suB_CS"/>
</dbReference>
<dbReference type="GO" id="GO:0005524">
    <property type="term" value="F:ATP binding"/>
    <property type="evidence" value="ECO:0007669"/>
    <property type="project" value="UniProtKB-KW"/>
</dbReference>
<evidence type="ECO:0000256" key="3">
    <source>
        <dbReference type="ARBA" id="ARBA00016923"/>
    </source>
</evidence>
<dbReference type="SUPFAM" id="SSF55931">
    <property type="entry name" value="Glutamine synthetase/guanido kinase"/>
    <property type="match status" value="1"/>
</dbReference>
<name>F8FAG2_PAEMK</name>
<protein>
    <recommendedName>
        <fullName evidence="3 11">Aspartyl/glutamyl-tRNA(Asn/Gln) amidotransferase subunit B</fullName>
        <shortName evidence="11">Asp/Glu-ADT subunit B</shortName>
        <ecNumber evidence="11">6.3.5.-</ecNumber>
    </recommendedName>
</protein>
<dbReference type="FunFam" id="1.10.10.410:FF:000001">
    <property type="entry name" value="Aspartyl/glutamyl-tRNA(Asn/Gln) amidotransferase subunit B"/>
    <property type="match status" value="1"/>
</dbReference>
<dbReference type="GO" id="GO:0006412">
    <property type="term" value="P:translation"/>
    <property type="evidence" value="ECO:0007669"/>
    <property type="project" value="UniProtKB-UniRule"/>
</dbReference>
<evidence type="ECO:0000256" key="2">
    <source>
        <dbReference type="ARBA" id="ARBA00011123"/>
    </source>
</evidence>
<dbReference type="NCBIfam" id="TIGR00133">
    <property type="entry name" value="gatB"/>
    <property type="match status" value="1"/>
</dbReference>
<feature type="domain" description="Asn/Gln amidotransferase" evidence="12">
    <location>
        <begin position="333"/>
        <end position="480"/>
    </location>
</feature>
<dbReference type="NCBIfam" id="NF004014">
    <property type="entry name" value="PRK05477.1-4"/>
    <property type="match status" value="1"/>
</dbReference>
<comment type="catalytic activity">
    <reaction evidence="10 11">
        <text>L-glutamyl-tRNA(Gln) + L-glutamine + ATP + H2O = L-glutaminyl-tRNA(Gln) + L-glutamate + ADP + phosphate + H(+)</text>
        <dbReference type="Rhea" id="RHEA:17521"/>
        <dbReference type="Rhea" id="RHEA-COMP:9681"/>
        <dbReference type="Rhea" id="RHEA-COMP:9684"/>
        <dbReference type="ChEBI" id="CHEBI:15377"/>
        <dbReference type="ChEBI" id="CHEBI:15378"/>
        <dbReference type="ChEBI" id="CHEBI:29985"/>
        <dbReference type="ChEBI" id="CHEBI:30616"/>
        <dbReference type="ChEBI" id="CHEBI:43474"/>
        <dbReference type="ChEBI" id="CHEBI:58359"/>
        <dbReference type="ChEBI" id="CHEBI:78520"/>
        <dbReference type="ChEBI" id="CHEBI:78521"/>
        <dbReference type="ChEBI" id="CHEBI:456216"/>
    </reaction>
</comment>
<dbReference type="InterPro" id="IPR018027">
    <property type="entry name" value="Asn/Gln_amidotransferase"/>
</dbReference>
<evidence type="ECO:0000256" key="10">
    <source>
        <dbReference type="ARBA" id="ARBA00047913"/>
    </source>
</evidence>
<dbReference type="PATRIC" id="fig|1036673.3.peg.922"/>
<keyword evidence="6 11" id="KW-0067">ATP-binding</keyword>
<evidence type="ECO:0000259" key="12">
    <source>
        <dbReference type="SMART" id="SM00845"/>
    </source>
</evidence>
<dbReference type="Pfam" id="PF02637">
    <property type="entry name" value="GatB_Yqey"/>
    <property type="match status" value="1"/>
</dbReference>
<dbReference type="InterPro" id="IPR004413">
    <property type="entry name" value="GatB"/>
</dbReference>
<dbReference type="Gene3D" id="1.10.10.410">
    <property type="match status" value="1"/>
</dbReference>
<evidence type="ECO:0000256" key="11">
    <source>
        <dbReference type="HAMAP-Rule" id="MF_00121"/>
    </source>
</evidence>
<evidence type="ECO:0000256" key="7">
    <source>
        <dbReference type="ARBA" id="ARBA00022917"/>
    </source>
</evidence>
<dbReference type="GO" id="GO:0070681">
    <property type="term" value="P:glutaminyl-tRNAGln biosynthesis via transamidation"/>
    <property type="evidence" value="ECO:0007669"/>
    <property type="project" value="TreeGrafter"/>
</dbReference>
<dbReference type="NCBIfam" id="NF004012">
    <property type="entry name" value="PRK05477.1-2"/>
    <property type="match status" value="1"/>
</dbReference>
<evidence type="ECO:0000256" key="1">
    <source>
        <dbReference type="ARBA" id="ARBA00005306"/>
    </source>
</evidence>
<dbReference type="InterPro" id="IPR042114">
    <property type="entry name" value="GatB_C_1"/>
</dbReference>
<dbReference type="NCBIfam" id="NF004015">
    <property type="entry name" value="PRK05477.1-5"/>
    <property type="match status" value="1"/>
</dbReference>
<dbReference type="Pfam" id="PF02934">
    <property type="entry name" value="GatB_N"/>
    <property type="match status" value="1"/>
</dbReference>
<evidence type="ECO:0000256" key="6">
    <source>
        <dbReference type="ARBA" id="ARBA00022840"/>
    </source>
</evidence>
<comment type="subunit">
    <text evidence="2 11">Heterotrimer of A, B and C subunits.</text>
</comment>
<organism evidence="13 14">
    <name type="scientific">Paenibacillus mucilaginosus (strain KNP414)</name>
    <dbReference type="NCBI Taxonomy" id="1036673"/>
    <lineage>
        <taxon>Bacteria</taxon>
        <taxon>Bacillati</taxon>
        <taxon>Bacillota</taxon>
        <taxon>Bacilli</taxon>
        <taxon>Bacillales</taxon>
        <taxon>Paenibacillaceae</taxon>
        <taxon>Paenibacillus</taxon>
    </lineage>
</organism>
<dbReference type="FunFam" id="1.10.150.380:FF:000001">
    <property type="entry name" value="Aspartyl/glutamyl-tRNA(Asn/Gln) amidotransferase subunit B"/>
    <property type="match status" value="1"/>
</dbReference>
<comment type="catalytic activity">
    <reaction evidence="9 11">
        <text>L-aspartyl-tRNA(Asn) + L-glutamine + ATP + H2O = L-asparaginyl-tRNA(Asn) + L-glutamate + ADP + phosphate + 2 H(+)</text>
        <dbReference type="Rhea" id="RHEA:14513"/>
        <dbReference type="Rhea" id="RHEA-COMP:9674"/>
        <dbReference type="Rhea" id="RHEA-COMP:9677"/>
        <dbReference type="ChEBI" id="CHEBI:15377"/>
        <dbReference type="ChEBI" id="CHEBI:15378"/>
        <dbReference type="ChEBI" id="CHEBI:29985"/>
        <dbReference type="ChEBI" id="CHEBI:30616"/>
        <dbReference type="ChEBI" id="CHEBI:43474"/>
        <dbReference type="ChEBI" id="CHEBI:58359"/>
        <dbReference type="ChEBI" id="CHEBI:78515"/>
        <dbReference type="ChEBI" id="CHEBI:78516"/>
        <dbReference type="ChEBI" id="CHEBI:456216"/>
    </reaction>
</comment>
<accession>F8FAG2</accession>
<dbReference type="PANTHER" id="PTHR11659">
    <property type="entry name" value="GLUTAMYL-TRNA GLN AMIDOTRANSFERASE SUBUNIT B MITOCHONDRIAL AND PROKARYOTIC PET112-RELATED"/>
    <property type="match status" value="1"/>
</dbReference>
<proteinExistence type="inferred from homology"/>
<gene>
    <name evidence="11 13" type="primary">gatB</name>
    <name evidence="13" type="ordered locus">KNP414_01025</name>
</gene>
<dbReference type="EC" id="6.3.5.-" evidence="11"/>
<reference evidence="13 14" key="2">
    <citation type="journal article" date="2013" name="Genome Announc.">
        <title>Genome Sequence of Growth-Improving Paenibacillus mucilaginosus Strain KNP414.</title>
        <authorList>
            <person name="Lu J.J."/>
            <person name="Wang J.F."/>
            <person name="Hu X.F."/>
        </authorList>
    </citation>
    <scope>NUCLEOTIDE SEQUENCE [LARGE SCALE GENOMIC DNA]</scope>
    <source>
        <strain evidence="13 14">KNP414</strain>
    </source>
</reference>
<dbReference type="GO" id="GO:0050567">
    <property type="term" value="F:glutaminyl-tRNA synthase (glutamine-hydrolyzing) activity"/>
    <property type="evidence" value="ECO:0007669"/>
    <property type="project" value="UniProtKB-UniRule"/>
</dbReference>
<evidence type="ECO:0000313" key="14">
    <source>
        <dbReference type="Proteomes" id="UP000006620"/>
    </source>
</evidence>
<dbReference type="SMART" id="SM00845">
    <property type="entry name" value="GatB_Yqey"/>
    <property type="match status" value="1"/>
</dbReference>
<dbReference type="InterPro" id="IPR003789">
    <property type="entry name" value="Asn/Gln_tRNA_amidoTrase-B-like"/>
</dbReference>
<comment type="function">
    <text evidence="8 11">Allows the formation of correctly charged Asn-tRNA(Asn) or Gln-tRNA(Gln) through the transamidation of misacylated Asp-tRNA(Asn) or Glu-tRNA(Gln) in organisms which lack either or both of asparaginyl-tRNA or glutaminyl-tRNA synthetases. The reaction takes place in the presence of glutamine and ATP through an activated phospho-Asp-tRNA(Asn) or phospho-Glu-tRNA(Gln).</text>
</comment>
<dbReference type="InterPro" id="IPR014746">
    <property type="entry name" value="Gln_synth/guanido_kin_cat_dom"/>
</dbReference>
<comment type="similarity">
    <text evidence="1 11">Belongs to the GatB/GatE family. GatB subfamily.</text>
</comment>
<dbReference type="HOGENOM" id="CLU_019240_0_0_9"/>
<dbReference type="KEGG" id="pms:KNP414_01025"/>
<dbReference type="InterPro" id="IPR006075">
    <property type="entry name" value="Asn/Gln-tRNA_Trfase_suB/E_cat"/>
</dbReference>
<evidence type="ECO:0000256" key="4">
    <source>
        <dbReference type="ARBA" id="ARBA00022598"/>
    </source>
</evidence>
<sequence>MTAATDKKYETVIGLEVHVELHTQSKIFCGCSTAFGAPANTHTCPVCLGHPGVLPVLNKQAVEYAMKAAMALNCQVATESKFDRKNYFYPDSPKAYQISQYDKPVGEHGWIDIEVNGETKRIGITRVHLEEDAGKLTHVDGGYASLVDFNRVGTPLIEIVSEPDLRSPEEARAYLEKIRAIMQYCDVSDVKMEEGSLRCDANISLRPYGQEKFGTKAELKNMNSFRGVQRGLEYEEWRQADVLENGGEVVQETRRWDEAQGKTLSMRGKEQAHDYRYFPDPDLVALHISDEWKERVRASIPELPDARKKRYVGEYNLPSYDAEVITSQMKLADFFEESLKYTQDAKAVSNWIMGELLGYLNANGLELEDVKITGKGLGEMIGLIEKGTISSKIAKTVFKAMLESGKDPQVIVEEQGLVQISDEGAIAAIVDTIIANNPQSVADYKAGKEKAVGFLVGQAMKETKGKANPGMLNKLILEKLNGA</sequence>